<dbReference type="InterPro" id="IPR050267">
    <property type="entry name" value="Anti-sigma-factor_SerPK"/>
</dbReference>
<sequence length="142" mass="15614">MSTSLIYSMDLSFPSELGYEVIARDAVSAFARRMGLSAERIEDLKTALSEACINAIEHGNSLRPDLRVTVHCHLEPDRLVIEVVDEGTAEFVVRDNLPTISEKVAGLGPLRGMGLMLISQLCDESSFEPCANGNRMRLAFSR</sequence>
<gene>
    <name evidence="3" type="ORF">CJ255_08830</name>
</gene>
<evidence type="ECO:0000259" key="2">
    <source>
        <dbReference type="Pfam" id="PF13581"/>
    </source>
</evidence>
<organism evidence="3 4">
    <name type="scientific">Candidatus Viridilinea mediisalina</name>
    <dbReference type="NCBI Taxonomy" id="2024553"/>
    <lineage>
        <taxon>Bacteria</taxon>
        <taxon>Bacillati</taxon>
        <taxon>Chloroflexota</taxon>
        <taxon>Chloroflexia</taxon>
        <taxon>Chloroflexales</taxon>
        <taxon>Chloroflexineae</taxon>
        <taxon>Oscillochloridaceae</taxon>
        <taxon>Candidatus Viridilinea</taxon>
    </lineage>
</organism>
<keyword evidence="1" id="KW-0418">Kinase</keyword>
<dbReference type="GO" id="GO:0004674">
    <property type="term" value="F:protein serine/threonine kinase activity"/>
    <property type="evidence" value="ECO:0007669"/>
    <property type="project" value="UniProtKB-KW"/>
</dbReference>
<dbReference type="AlphaFoldDB" id="A0A2A6RJY2"/>
<reference evidence="4" key="1">
    <citation type="submission" date="2017-08" db="EMBL/GenBank/DDBJ databases">
        <authorList>
            <person name="Grouzdev D.S."/>
            <person name="Gaisin V.A."/>
            <person name="Rysina M.S."/>
            <person name="Gorlenko V.M."/>
        </authorList>
    </citation>
    <scope>NUCLEOTIDE SEQUENCE [LARGE SCALE GENOMIC DNA]</scope>
    <source>
        <strain evidence="4">Kir15-3F</strain>
    </source>
</reference>
<proteinExistence type="predicted"/>
<accession>A0A2A6RJY2</accession>
<comment type="caution">
    <text evidence="3">The sequence shown here is derived from an EMBL/GenBank/DDBJ whole genome shotgun (WGS) entry which is preliminary data.</text>
</comment>
<keyword evidence="1" id="KW-0808">Transferase</keyword>
<protein>
    <recommendedName>
        <fullName evidence="2">Histidine kinase/HSP90-like ATPase domain-containing protein</fullName>
    </recommendedName>
</protein>
<keyword evidence="4" id="KW-1185">Reference proteome</keyword>
<dbReference type="InterPro" id="IPR036890">
    <property type="entry name" value="HATPase_C_sf"/>
</dbReference>
<feature type="domain" description="Histidine kinase/HSP90-like ATPase" evidence="2">
    <location>
        <begin position="13"/>
        <end position="138"/>
    </location>
</feature>
<dbReference type="PANTHER" id="PTHR35526:SF3">
    <property type="entry name" value="ANTI-SIGMA-F FACTOR RSBW"/>
    <property type="match status" value="1"/>
</dbReference>
<dbReference type="CDD" id="cd16936">
    <property type="entry name" value="HATPase_RsbW-like"/>
    <property type="match status" value="1"/>
</dbReference>
<dbReference type="SUPFAM" id="SSF55874">
    <property type="entry name" value="ATPase domain of HSP90 chaperone/DNA topoisomerase II/histidine kinase"/>
    <property type="match status" value="1"/>
</dbReference>
<dbReference type="Pfam" id="PF13581">
    <property type="entry name" value="HATPase_c_2"/>
    <property type="match status" value="1"/>
</dbReference>
<keyword evidence="1" id="KW-0723">Serine/threonine-protein kinase</keyword>
<dbReference type="RefSeq" id="WP_097643741.1">
    <property type="nucleotide sequence ID" value="NZ_NQWI01000030.1"/>
</dbReference>
<dbReference type="Proteomes" id="UP000220527">
    <property type="component" value="Unassembled WGS sequence"/>
</dbReference>
<evidence type="ECO:0000256" key="1">
    <source>
        <dbReference type="ARBA" id="ARBA00022527"/>
    </source>
</evidence>
<evidence type="ECO:0000313" key="3">
    <source>
        <dbReference type="EMBL" id="PDW03424.1"/>
    </source>
</evidence>
<dbReference type="Gene3D" id="3.30.565.10">
    <property type="entry name" value="Histidine kinase-like ATPase, C-terminal domain"/>
    <property type="match status" value="1"/>
</dbReference>
<dbReference type="EMBL" id="NQWI01000030">
    <property type="protein sequence ID" value="PDW03424.1"/>
    <property type="molecule type" value="Genomic_DNA"/>
</dbReference>
<dbReference type="InterPro" id="IPR003594">
    <property type="entry name" value="HATPase_dom"/>
</dbReference>
<evidence type="ECO:0000313" key="4">
    <source>
        <dbReference type="Proteomes" id="UP000220527"/>
    </source>
</evidence>
<dbReference type="OrthoDB" id="9798941at2"/>
<name>A0A2A6RJY2_9CHLR</name>
<dbReference type="PANTHER" id="PTHR35526">
    <property type="entry name" value="ANTI-SIGMA-F FACTOR RSBW-RELATED"/>
    <property type="match status" value="1"/>
</dbReference>